<name>A0A1W2AR17_9BACT</name>
<dbReference type="PANTHER" id="PTHR12521">
    <property type="entry name" value="PROTEIN C6ORF130"/>
    <property type="match status" value="1"/>
</dbReference>
<dbReference type="Proteomes" id="UP000192418">
    <property type="component" value="Unassembled WGS sequence"/>
</dbReference>
<evidence type="ECO:0000256" key="1">
    <source>
        <dbReference type="ARBA" id="ARBA00035885"/>
    </source>
</evidence>
<evidence type="ECO:0000259" key="2">
    <source>
        <dbReference type="PROSITE" id="PS51154"/>
    </source>
</evidence>
<comment type="catalytic activity">
    <reaction evidence="1">
        <text>an N-(ADP-alpha-D-ribosyl)-thymidine in DNA + H2O = a thymidine in DNA + ADP-D-ribose</text>
        <dbReference type="Rhea" id="RHEA:71655"/>
        <dbReference type="Rhea" id="RHEA-COMP:13556"/>
        <dbReference type="Rhea" id="RHEA-COMP:18051"/>
        <dbReference type="ChEBI" id="CHEBI:15377"/>
        <dbReference type="ChEBI" id="CHEBI:57967"/>
        <dbReference type="ChEBI" id="CHEBI:137386"/>
        <dbReference type="ChEBI" id="CHEBI:191199"/>
    </reaction>
    <physiologicalReaction direction="left-to-right" evidence="1">
        <dbReference type="Rhea" id="RHEA:71656"/>
    </physiologicalReaction>
</comment>
<dbReference type="GO" id="GO:0140291">
    <property type="term" value="P:peptidyl-glutamate ADP-deribosylation"/>
    <property type="evidence" value="ECO:0007669"/>
    <property type="project" value="TreeGrafter"/>
</dbReference>
<dbReference type="STRING" id="1121400.SAMN02746065_10615"/>
<reference evidence="3 4" key="1">
    <citation type="submission" date="2017-04" db="EMBL/GenBank/DDBJ databases">
        <authorList>
            <person name="Afonso C.L."/>
            <person name="Miller P.J."/>
            <person name="Scott M.A."/>
            <person name="Spackman E."/>
            <person name="Goraichik I."/>
            <person name="Dimitrov K.M."/>
            <person name="Suarez D.L."/>
            <person name="Swayne D.E."/>
        </authorList>
    </citation>
    <scope>NUCLEOTIDE SEQUENCE [LARGE SCALE GENOMIC DNA]</scope>
    <source>
        <strain evidence="3 4">DSM 3385</strain>
    </source>
</reference>
<dbReference type="EMBL" id="FWXY01000006">
    <property type="protein sequence ID" value="SMC62881.1"/>
    <property type="molecule type" value="Genomic_DNA"/>
</dbReference>
<dbReference type="InterPro" id="IPR002589">
    <property type="entry name" value="Macro_dom"/>
</dbReference>
<dbReference type="SUPFAM" id="SSF52949">
    <property type="entry name" value="Macro domain-like"/>
    <property type="match status" value="1"/>
</dbReference>
<dbReference type="InterPro" id="IPR050892">
    <property type="entry name" value="ADP-ribose_metab_enzymes"/>
</dbReference>
<dbReference type="Pfam" id="PF01661">
    <property type="entry name" value="Macro"/>
    <property type="match status" value="1"/>
</dbReference>
<dbReference type="PANTHER" id="PTHR12521:SF0">
    <property type="entry name" value="ADP-RIBOSE GLYCOHYDROLASE OARD1"/>
    <property type="match status" value="1"/>
</dbReference>
<gene>
    <name evidence="3" type="ORF">SAMN02746065_10615</name>
</gene>
<accession>A0A1W2AR17</accession>
<feature type="domain" description="Macro" evidence="2">
    <location>
        <begin position="1"/>
        <end position="158"/>
    </location>
</feature>
<dbReference type="PROSITE" id="PS51154">
    <property type="entry name" value="MACRO"/>
    <property type="match status" value="1"/>
</dbReference>
<dbReference type="InterPro" id="IPR043472">
    <property type="entry name" value="Macro_dom-like"/>
</dbReference>
<protein>
    <submittedName>
        <fullName evidence="3">O-acetyl-ADP-ribose deacetylase (Regulator of RNase III), contains Macro domain</fullName>
    </submittedName>
</protein>
<keyword evidence="4" id="KW-1185">Reference proteome</keyword>
<evidence type="ECO:0000313" key="4">
    <source>
        <dbReference type="Proteomes" id="UP000192418"/>
    </source>
</evidence>
<proteinExistence type="predicted"/>
<dbReference type="Gene3D" id="3.40.220.10">
    <property type="entry name" value="Leucine Aminopeptidase, subunit E, domain 1"/>
    <property type="match status" value="1"/>
</dbReference>
<dbReference type="SMART" id="SM00506">
    <property type="entry name" value="A1pp"/>
    <property type="match status" value="1"/>
</dbReference>
<sequence length="158" mass="17200">MIIGGHEMKIVNGDLIKLAVDGEFDVIIHGCNCFCTMGAGIARSIKAQFPEAFQADLATKKGDRTKLGGFSHAMVTQNGHAVIVINAYTQFHYSGNAVLADYDAITSVFRKLKVQFSGKRFGFPLIGAGLAGGDWQVISKIIDRELQGEDFTLVQYVR</sequence>
<evidence type="ECO:0000313" key="3">
    <source>
        <dbReference type="EMBL" id="SMC62881.1"/>
    </source>
</evidence>
<dbReference type="AlphaFoldDB" id="A0A1W2AR17"/>
<organism evidence="3 4">
    <name type="scientific">Desulfocicer vacuolatum DSM 3385</name>
    <dbReference type="NCBI Taxonomy" id="1121400"/>
    <lineage>
        <taxon>Bacteria</taxon>
        <taxon>Pseudomonadati</taxon>
        <taxon>Thermodesulfobacteriota</taxon>
        <taxon>Desulfobacteria</taxon>
        <taxon>Desulfobacterales</taxon>
        <taxon>Desulfobacteraceae</taxon>
        <taxon>Desulfocicer</taxon>
    </lineage>
</organism>